<evidence type="ECO:0000256" key="2">
    <source>
        <dbReference type="ARBA" id="ARBA00022747"/>
    </source>
</evidence>
<protein>
    <submittedName>
        <fullName evidence="5">Restriction endonuclease subunit S</fullName>
    </submittedName>
</protein>
<organism evidence="5 6">
    <name type="scientific">Polyangium fumosum</name>
    <dbReference type="NCBI Taxonomy" id="889272"/>
    <lineage>
        <taxon>Bacteria</taxon>
        <taxon>Pseudomonadati</taxon>
        <taxon>Myxococcota</taxon>
        <taxon>Polyangia</taxon>
        <taxon>Polyangiales</taxon>
        <taxon>Polyangiaceae</taxon>
        <taxon>Polyangium</taxon>
    </lineage>
</organism>
<dbReference type="InterPro" id="IPR044946">
    <property type="entry name" value="Restrct_endonuc_typeI_TRD_sf"/>
</dbReference>
<keyword evidence="5" id="KW-0540">Nuclease</keyword>
<dbReference type="Proteomes" id="UP000309215">
    <property type="component" value="Unassembled WGS sequence"/>
</dbReference>
<dbReference type="GO" id="GO:0003677">
    <property type="term" value="F:DNA binding"/>
    <property type="evidence" value="ECO:0007669"/>
    <property type="project" value="UniProtKB-KW"/>
</dbReference>
<dbReference type="GO" id="GO:0009307">
    <property type="term" value="P:DNA restriction-modification system"/>
    <property type="evidence" value="ECO:0007669"/>
    <property type="project" value="UniProtKB-KW"/>
</dbReference>
<dbReference type="Pfam" id="PF01420">
    <property type="entry name" value="Methylase_S"/>
    <property type="match status" value="1"/>
</dbReference>
<evidence type="ECO:0000259" key="4">
    <source>
        <dbReference type="Pfam" id="PF01420"/>
    </source>
</evidence>
<dbReference type="Gene3D" id="3.90.220.20">
    <property type="entry name" value="DNA methylase specificity domains"/>
    <property type="match status" value="2"/>
</dbReference>
<dbReference type="GO" id="GO:0004519">
    <property type="term" value="F:endonuclease activity"/>
    <property type="evidence" value="ECO:0007669"/>
    <property type="project" value="UniProtKB-KW"/>
</dbReference>
<evidence type="ECO:0000256" key="1">
    <source>
        <dbReference type="ARBA" id="ARBA00010923"/>
    </source>
</evidence>
<sequence length="461" mass="50997">MSEISEGSGMTAEWRDVSIGELAAPDGIVGGPFGSDLVRADYVASGVPVIRGSNLGQGEKRFDANDLVFVSEDKANVLSRNLAVAGDIVVTQRGTLGQVGIVPPDSRYSRWLVSQSQMRLRCEPQVADPLYVYYWLLRPETVRSIRAQAIATGVPHINLGIFRSLRVALPPLKKQRAIAHILGAFDDKIDLLRGMNQTLEDTCRTLFQSWFVDFDAVHTRAARREPLGIDGETAKLFPRDFEESEIGPIPAGWRIAALGDFVSLQRGTTYQSALLEHDGPVLLGLASIQRDGGFRGDSLRTYGGESSEKILLRPGDLYVSLKDVTQSGDLLGAVARVPKWIASGRLTQDTVRLAPTATSIRTEYLYWLLRTPRYRQFCRSRAMGTTNLSLSRDDFLGYRFAVPPPSIQARLLPIIERMSERLEDASEIRTLTALRDTLLPKLLSGDLRIRDPESFLKEAGV</sequence>
<comment type="caution">
    <text evidence="5">The sequence shown here is derived from an EMBL/GenBank/DDBJ whole genome shotgun (WGS) entry which is preliminary data.</text>
</comment>
<name>A0A4V5PL50_9BACT</name>
<dbReference type="RefSeq" id="WP_136934989.1">
    <property type="nucleotide sequence ID" value="NZ_SSMQ01000077.1"/>
</dbReference>
<dbReference type="OrthoDB" id="9798929at2"/>
<dbReference type="AlphaFoldDB" id="A0A4V5PL50"/>
<gene>
    <name evidence="5" type="ORF">E8A74_43155</name>
</gene>
<keyword evidence="5" id="KW-0255">Endonuclease</keyword>
<dbReference type="SUPFAM" id="SSF116734">
    <property type="entry name" value="DNA methylase specificity domain"/>
    <property type="match status" value="2"/>
</dbReference>
<evidence type="ECO:0000313" key="5">
    <source>
        <dbReference type="EMBL" id="TKC97994.1"/>
    </source>
</evidence>
<comment type="similarity">
    <text evidence="1">Belongs to the type-I restriction system S methylase family.</text>
</comment>
<feature type="domain" description="Type I restriction modification DNA specificity" evidence="4">
    <location>
        <begin position="81"/>
        <end position="200"/>
    </location>
</feature>
<keyword evidence="5" id="KW-0378">Hydrolase</keyword>
<dbReference type="EMBL" id="SSMQ01000077">
    <property type="protein sequence ID" value="TKC97994.1"/>
    <property type="molecule type" value="Genomic_DNA"/>
</dbReference>
<keyword evidence="2" id="KW-0680">Restriction system</keyword>
<dbReference type="InterPro" id="IPR000055">
    <property type="entry name" value="Restrct_endonuc_typeI_TRD"/>
</dbReference>
<accession>A0A4V5PL50</accession>
<reference evidence="5 6" key="1">
    <citation type="submission" date="2019-04" db="EMBL/GenBank/DDBJ databases">
        <authorList>
            <person name="Li Y."/>
            <person name="Wang J."/>
        </authorList>
    </citation>
    <scope>NUCLEOTIDE SEQUENCE [LARGE SCALE GENOMIC DNA]</scope>
    <source>
        <strain evidence="5 6">DSM 14668</strain>
    </source>
</reference>
<keyword evidence="6" id="KW-1185">Reference proteome</keyword>
<evidence type="ECO:0000313" key="6">
    <source>
        <dbReference type="Proteomes" id="UP000309215"/>
    </source>
</evidence>
<dbReference type="PANTHER" id="PTHR30408">
    <property type="entry name" value="TYPE-1 RESTRICTION ENZYME ECOKI SPECIFICITY PROTEIN"/>
    <property type="match status" value="1"/>
</dbReference>
<evidence type="ECO:0000256" key="3">
    <source>
        <dbReference type="ARBA" id="ARBA00023125"/>
    </source>
</evidence>
<proteinExistence type="inferred from homology"/>
<dbReference type="InterPro" id="IPR052021">
    <property type="entry name" value="Type-I_RS_S_subunit"/>
</dbReference>
<keyword evidence="3" id="KW-0238">DNA-binding</keyword>
<dbReference type="PANTHER" id="PTHR30408:SF13">
    <property type="entry name" value="TYPE I RESTRICTION ENZYME HINDI SPECIFICITY SUBUNIT"/>
    <property type="match status" value="1"/>
</dbReference>